<keyword evidence="2" id="KW-0217">Developmental protein</keyword>
<dbReference type="PANTHER" id="PTHR31072:SF226">
    <property type="entry name" value="TRANSCRIPTION FACTOR TCP18"/>
    <property type="match status" value="1"/>
</dbReference>
<evidence type="ECO:0000256" key="3">
    <source>
        <dbReference type="ARBA" id="ARBA00023015"/>
    </source>
</evidence>
<dbReference type="GO" id="GO:0003700">
    <property type="term" value="F:DNA-binding transcription factor activity"/>
    <property type="evidence" value="ECO:0007669"/>
    <property type="project" value="InterPro"/>
</dbReference>
<evidence type="ECO:0000256" key="4">
    <source>
        <dbReference type="ARBA" id="ARBA00023125"/>
    </source>
</evidence>
<feature type="region of interest" description="Disordered" evidence="7">
    <location>
        <begin position="14"/>
        <end position="49"/>
    </location>
</feature>
<feature type="compositionally biased region" description="Basic and acidic residues" evidence="7">
    <location>
        <begin position="162"/>
        <end position="179"/>
    </location>
</feature>
<feature type="compositionally biased region" description="Basic residues" evidence="7">
    <location>
        <begin position="146"/>
        <end position="156"/>
    </location>
</feature>
<keyword evidence="5" id="KW-0804">Transcription</keyword>
<comment type="subcellular location">
    <subcellularLocation>
        <location evidence="1">Nucleus</location>
    </subcellularLocation>
</comment>
<dbReference type="PROSITE" id="PS51370">
    <property type="entry name" value="R"/>
    <property type="match status" value="1"/>
</dbReference>
<evidence type="ECO:0000259" key="9">
    <source>
        <dbReference type="PROSITE" id="PS51370"/>
    </source>
</evidence>
<reference evidence="10" key="1">
    <citation type="journal article" date="2016" name="Nat. Genet.">
        <title>A high-quality carrot genome assembly provides new insights into carotenoid accumulation and asterid genome evolution.</title>
        <authorList>
            <person name="Iorizzo M."/>
            <person name="Ellison S."/>
            <person name="Senalik D."/>
            <person name="Zeng P."/>
            <person name="Satapoomin P."/>
            <person name="Huang J."/>
            <person name="Bowman M."/>
            <person name="Iovene M."/>
            <person name="Sanseverino W."/>
            <person name="Cavagnaro P."/>
            <person name="Yildiz M."/>
            <person name="Macko-Podgorni A."/>
            <person name="Moranska E."/>
            <person name="Grzebelus E."/>
            <person name="Grzebelus D."/>
            <person name="Ashrafi H."/>
            <person name="Zheng Z."/>
            <person name="Cheng S."/>
            <person name="Spooner D."/>
            <person name="Van Deynze A."/>
            <person name="Simon P."/>
        </authorList>
    </citation>
    <scope>NUCLEOTIDE SEQUENCE</scope>
    <source>
        <tissue evidence="10">Leaf</tissue>
    </source>
</reference>
<feature type="domain" description="TCP" evidence="8">
    <location>
        <begin position="40"/>
        <end position="98"/>
    </location>
</feature>
<evidence type="ECO:0000256" key="5">
    <source>
        <dbReference type="ARBA" id="ARBA00023163"/>
    </source>
</evidence>
<name>A0AAF0WQN0_DAUCS</name>
<organism evidence="10 11">
    <name type="scientific">Daucus carota subsp. sativus</name>
    <name type="common">Carrot</name>
    <dbReference type="NCBI Taxonomy" id="79200"/>
    <lineage>
        <taxon>Eukaryota</taxon>
        <taxon>Viridiplantae</taxon>
        <taxon>Streptophyta</taxon>
        <taxon>Embryophyta</taxon>
        <taxon>Tracheophyta</taxon>
        <taxon>Spermatophyta</taxon>
        <taxon>Magnoliopsida</taxon>
        <taxon>eudicotyledons</taxon>
        <taxon>Gunneridae</taxon>
        <taxon>Pentapetalae</taxon>
        <taxon>asterids</taxon>
        <taxon>campanulids</taxon>
        <taxon>Apiales</taxon>
        <taxon>Apiaceae</taxon>
        <taxon>Apioideae</taxon>
        <taxon>Scandiceae</taxon>
        <taxon>Daucinae</taxon>
        <taxon>Daucus</taxon>
        <taxon>Daucus sect. Daucus</taxon>
    </lineage>
</organism>
<keyword evidence="3" id="KW-0805">Transcription regulation</keyword>
<dbReference type="GO" id="GO:2000032">
    <property type="term" value="P:regulation of secondary shoot formation"/>
    <property type="evidence" value="ECO:0007669"/>
    <property type="project" value="TreeGrafter"/>
</dbReference>
<dbReference type="InterPro" id="IPR017887">
    <property type="entry name" value="TF_TCP_subgr"/>
</dbReference>
<dbReference type="Proteomes" id="UP000077755">
    <property type="component" value="Chromosome 3"/>
</dbReference>
<feature type="region of interest" description="Disordered" evidence="7">
    <location>
        <begin position="129"/>
        <end position="204"/>
    </location>
</feature>
<accession>A0AAF0WQN0</accession>
<feature type="compositionally biased region" description="Polar residues" evidence="7">
    <location>
        <begin position="193"/>
        <end position="203"/>
    </location>
</feature>
<dbReference type="AlphaFoldDB" id="A0AAF0WQN0"/>
<feature type="compositionally biased region" description="Polar residues" evidence="7">
    <location>
        <begin position="131"/>
        <end position="145"/>
    </location>
</feature>
<reference evidence="10" key="2">
    <citation type="submission" date="2022-03" db="EMBL/GenBank/DDBJ databases">
        <title>Draft title - Genomic analysis of global carrot germplasm unveils the trajectory of domestication and the origin of high carotenoid orange carrot.</title>
        <authorList>
            <person name="Iorizzo M."/>
            <person name="Ellison S."/>
            <person name="Senalik D."/>
            <person name="Macko-Podgorni A."/>
            <person name="Grzebelus D."/>
            <person name="Bostan H."/>
            <person name="Rolling W."/>
            <person name="Curaba J."/>
            <person name="Simon P."/>
        </authorList>
    </citation>
    <scope>NUCLEOTIDE SEQUENCE</scope>
    <source>
        <tissue evidence="10">Leaf</tissue>
    </source>
</reference>
<evidence type="ECO:0000259" key="8">
    <source>
        <dbReference type="PROSITE" id="PS51369"/>
    </source>
</evidence>
<evidence type="ECO:0000313" key="10">
    <source>
        <dbReference type="EMBL" id="WOG93549.1"/>
    </source>
</evidence>
<evidence type="ECO:0000256" key="2">
    <source>
        <dbReference type="ARBA" id="ARBA00022473"/>
    </source>
</evidence>
<keyword evidence="6" id="KW-0539">Nucleus</keyword>
<dbReference type="InterPro" id="IPR005333">
    <property type="entry name" value="Transcription_factor_TCP"/>
</dbReference>
<feature type="compositionally biased region" description="Basic residues" evidence="7">
    <location>
        <begin position="37"/>
        <end position="46"/>
    </location>
</feature>
<evidence type="ECO:0000256" key="6">
    <source>
        <dbReference type="ARBA" id="ARBA00023242"/>
    </source>
</evidence>
<sequence>MTVPDITAYSCENNNSGTVMEHVGAGESTDQPPEKKKLSKKDRHSKINTIHGPRDRRMRLSLDVARRFFGLQDILGFDKASKTVEWLLRQSKMAIKELTGQTNKGSDTFSLWASASDCEVVSGIDEFSVPETASTTKTDGSPSTQRKNKRIRRVRKPTFYPFDKESREKARERARERTKDKKRQQQQLDDQHSTNLMTWSPIGSSKDLAGSSHNTITYNSLPSLDEVEEMQNGCEESINIIDPNLFMIAGNWSPSALLNYQHSEISHETIYMFQFADFQFHGYHNQIF</sequence>
<dbReference type="InterPro" id="IPR017888">
    <property type="entry name" value="CYC/TB1_R_domain"/>
</dbReference>
<evidence type="ECO:0000313" key="11">
    <source>
        <dbReference type="Proteomes" id="UP000077755"/>
    </source>
</evidence>
<dbReference type="GO" id="GO:0005634">
    <property type="term" value="C:nucleus"/>
    <property type="evidence" value="ECO:0007669"/>
    <property type="project" value="UniProtKB-SubCell"/>
</dbReference>
<protein>
    <recommendedName>
        <fullName evidence="12">TCP domain-containing protein</fullName>
    </recommendedName>
</protein>
<dbReference type="PROSITE" id="PS51369">
    <property type="entry name" value="TCP"/>
    <property type="match status" value="1"/>
</dbReference>
<gene>
    <name evidence="10" type="ORF">DCAR_0312835</name>
</gene>
<dbReference type="PANTHER" id="PTHR31072">
    <property type="entry name" value="TRANSCRIPTION FACTOR TCP4-RELATED"/>
    <property type="match status" value="1"/>
</dbReference>
<proteinExistence type="predicted"/>
<evidence type="ECO:0008006" key="12">
    <source>
        <dbReference type="Google" id="ProtNLM"/>
    </source>
</evidence>
<dbReference type="EMBL" id="CP093345">
    <property type="protein sequence ID" value="WOG93549.1"/>
    <property type="molecule type" value="Genomic_DNA"/>
</dbReference>
<keyword evidence="4" id="KW-0238">DNA-binding</keyword>
<feature type="domain" description="R" evidence="9">
    <location>
        <begin position="164"/>
        <end position="181"/>
    </location>
</feature>
<dbReference type="Pfam" id="PF03634">
    <property type="entry name" value="TCP"/>
    <property type="match status" value="1"/>
</dbReference>
<evidence type="ECO:0000256" key="1">
    <source>
        <dbReference type="ARBA" id="ARBA00004123"/>
    </source>
</evidence>
<evidence type="ECO:0000256" key="7">
    <source>
        <dbReference type="SAM" id="MobiDB-lite"/>
    </source>
</evidence>
<keyword evidence="11" id="KW-1185">Reference proteome</keyword>
<dbReference type="GO" id="GO:0043565">
    <property type="term" value="F:sequence-specific DNA binding"/>
    <property type="evidence" value="ECO:0007669"/>
    <property type="project" value="TreeGrafter"/>
</dbReference>